<dbReference type="Proteomes" id="UP000264353">
    <property type="component" value="Chromosome A2"/>
</dbReference>
<dbReference type="InterPro" id="IPR011043">
    <property type="entry name" value="Gal_Oxase/kelch_b-propeller"/>
</dbReference>
<keyword evidence="1" id="KW-0732">Signal</keyword>
<evidence type="ECO:0000313" key="3">
    <source>
        <dbReference type="EMBL" id="RID75660.1"/>
    </source>
</evidence>
<dbReference type="InterPro" id="IPR005174">
    <property type="entry name" value="KIB1-4_b-propeller"/>
</dbReference>
<sequence>MLLVIITVLAMASPSPSSTTVASKRFSEEEAMNTSILDLPSILLEVIMSRLVLKDNICASAEKHPWLLCFDNRCSLFELRDPVRSKLYTLHLQKLAELAVCYIKDGWLLMYTSSSKDMFFFNPFSRELVSLPKFSLPFQAVAFSSPPTSDNCVLVAHSKIVYLNEQFYCFTIGGGYLYSFHPSSRTWVCHQDAYVYHQLRGEWDKRETFLAERKGELFLMFACSKEKPLVFKLGSLQWEEVTSNELDGFTTFFSSYNSELRSNIPLMMRNNLCFPWFGDKRKRCVSYFFDKSRYNPPNASLNWLELIPCHKSLWIVPPSNVFDYL</sequence>
<reference evidence="3 4" key="1">
    <citation type="submission" date="2018-06" db="EMBL/GenBank/DDBJ databases">
        <title>WGS assembly of Brassica rapa FPsc.</title>
        <authorList>
            <person name="Bowman J."/>
            <person name="Kohchi T."/>
            <person name="Yamato K."/>
            <person name="Jenkins J."/>
            <person name="Shu S."/>
            <person name="Ishizaki K."/>
            <person name="Yamaoka S."/>
            <person name="Nishihama R."/>
            <person name="Nakamura Y."/>
            <person name="Berger F."/>
            <person name="Adam C."/>
            <person name="Aki S."/>
            <person name="Althoff F."/>
            <person name="Araki T."/>
            <person name="Arteaga-Vazquez M."/>
            <person name="Balasubrmanian S."/>
            <person name="Bauer D."/>
            <person name="Boehm C."/>
            <person name="Briginshaw L."/>
            <person name="Caballero-Perez J."/>
            <person name="Catarino B."/>
            <person name="Chen F."/>
            <person name="Chiyoda S."/>
            <person name="Chovatia M."/>
            <person name="Davies K."/>
            <person name="Delmans M."/>
            <person name="Demura T."/>
            <person name="Dierschke T."/>
            <person name="Dolan L."/>
            <person name="Dorantes-Acosta A."/>
            <person name="Eklund D."/>
            <person name="Florent S."/>
            <person name="Flores-Sandoval E."/>
            <person name="Fujiyama A."/>
            <person name="Fukuzawa H."/>
            <person name="Galik B."/>
            <person name="Grimanelli D."/>
            <person name="Grimwood J."/>
            <person name="Grossniklaus U."/>
            <person name="Hamada T."/>
            <person name="Haseloff J."/>
            <person name="Hetherington A."/>
            <person name="Higo A."/>
            <person name="Hirakawa Y."/>
            <person name="Hundley H."/>
            <person name="Ikeda Y."/>
            <person name="Inoue K."/>
            <person name="Inoue S."/>
            <person name="Ishida S."/>
            <person name="Jia Q."/>
            <person name="Kakita M."/>
            <person name="Kanazawa T."/>
            <person name="Kawai Y."/>
            <person name="Kawashima T."/>
            <person name="Kennedy M."/>
            <person name="Kinose K."/>
            <person name="Kinoshita T."/>
            <person name="Kohara Y."/>
            <person name="Koide E."/>
            <person name="Komatsu K."/>
            <person name="Kopischke S."/>
            <person name="Kubo M."/>
            <person name="Kyozuka J."/>
            <person name="Lagercrantz U."/>
            <person name="Lin S."/>
            <person name="Lindquist E."/>
            <person name="Lipzen A."/>
            <person name="Lu C."/>
            <person name="Luna E."/>
            <person name="Martienssen R."/>
            <person name="Minamino N."/>
            <person name="Mizutani M."/>
            <person name="Mizutani M."/>
            <person name="Mochizuki N."/>
            <person name="Monte I."/>
            <person name="Mosher R."/>
            <person name="Nagasaki H."/>
            <person name="Nakagami H."/>
            <person name="Naramoto S."/>
            <person name="Nishitani K."/>
            <person name="Ohtani M."/>
            <person name="Okamoto T."/>
            <person name="Okumura M."/>
            <person name="Phillips J."/>
            <person name="Pollak B."/>
            <person name="Reinders A."/>
            <person name="Roevekamp M."/>
            <person name="Sano R."/>
            <person name="Sawa S."/>
            <person name="Schmid M."/>
            <person name="Shirakawa M."/>
            <person name="Solano R."/>
            <person name="Spunde A."/>
            <person name="Suetsugu N."/>
            <person name="Sugano S."/>
            <person name="Sugiyama A."/>
            <person name="Sun R."/>
            <person name="Suzuki Y."/>
            <person name="Takenaka M."/>
            <person name="Takezawa D."/>
            <person name="Tomogane H."/>
            <person name="Tsuzuki M."/>
            <person name="Ueda T."/>
            <person name="Umeda M."/>
            <person name="Ward J."/>
            <person name="Watanabe Y."/>
            <person name="Yazaki K."/>
            <person name="Yokoyama R."/>
            <person name="Yoshitake Y."/>
            <person name="Yotsui I."/>
            <person name="Zachgo S."/>
            <person name="Schmutz J."/>
        </authorList>
    </citation>
    <scope>NUCLEOTIDE SEQUENCE [LARGE SCALE GENOMIC DNA]</scope>
    <source>
        <strain evidence="4">cv. B-3</strain>
    </source>
</reference>
<evidence type="ECO:0000313" key="4">
    <source>
        <dbReference type="Proteomes" id="UP000264353"/>
    </source>
</evidence>
<dbReference type="SUPFAM" id="SSF50965">
    <property type="entry name" value="Galactose oxidase, central domain"/>
    <property type="match status" value="1"/>
</dbReference>
<feature type="signal peptide" evidence="1">
    <location>
        <begin position="1"/>
        <end position="17"/>
    </location>
</feature>
<name>A0A398AJA0_BRACM</name>
<proteinExistence type="predicted"/>
<organism evidence="3 4">
    <name type="scientific">Brassica campestris</name>
    <name type="common">Field mustard</name>
    <dbReference type="NCBI Taxonomy" id="3711"/>
    <lineage>
        <taxon>Eukaryota</taxon>
        <taxon>Viridiplantae</taxon>
        <taxon>Streptophyta</taxon>
        <taxon>Embryophyta</taxon>
        <taxon>Tracheophyta</taxon>
        <taxon>Spermatophyta</taxon>
        <taxon>Magnoliopsida</taxon>
        <taxon>eudicotyledons</taxon>
        <taxon>Gunneridae</taxon>
        <taxon>Pentapetalae</taxon>
        <taxon>rosids</taxon>
        <taxon>malvids</taxon>
        <taxon>Brassicales</taxon>
        <taxon>Brassicaceae</taxon>
        <taxon>Brassiceae</taxon>
        <taxon>Brassica</taxon>
    </lineage>
</organism>
<dbReference type="EMBL" id="CM010629">
    <property type="protein sequence ID" value="RID75660.1"/>
    <property type="molecule type" value="Genomic_DNA"/>
</dbReference>
<protein>
    <recommendedName>
        <fullName evidence="2">KIB1-4 beta-propeller domain-containing protein</fullName>
    </recommendedName>
</protein>
<gene>
    <name evidence="3" type="ORF">BRARA_B02694</name>
</gene>
<accession>A0A398AJA0</accession>
<dbReference type="AlphaFoldDB" id="A0A398AJA0"/>
<dbReference type="Pfam" id="PF03478">
    <property type="entry name" value="Beta-prop_KIB1-4"/>
    <property type="match status" value="1"/>
</dbReference>
<evidence type="ECO:0000256" key="1">
    <source>
        <dbReference type="SAM" id="SignalP"/>
    </source>
</evidence>
<feature type="chain" id="PRO_5017190413" description="KIB1-4 beta-propeller domain-containing protein" evidence="1">
    <location>
        <begin position="18"/>
        <end position="325"/>
    </location>
</feature>
<dbReference type="PANTHER" id="PTHR33127">
    <property type="entry name" value="TRANSMEMBRANE PROTEIN"/>
    <property type="match status" value="1"/>
</dbReference>
<evidence type="ECO:0000259" key="2">
    <source>
        <dbReference type="Pfam" id="PF03478"/>
    </source>
</evidence>
<feature type="domain" description="KIB1-4 beta-propeller" evidence="2">
    <location>
        <begin position="81"/>
        <end position="243"/>
    </location>
</feature>
<dbReference type="PANTHER" id="PTHR33127:SF57">
    <property type="entry name" value="BNAC03G73060D PROTEIN"/>
    <property type="match status" value="1"/>
</dbReference>